<feature type="transmembrane region" description="Helical" evidence="1">
    <location>
        <begin position="93"/>
        <end position="116"/>
    </location>
</feature>
<sequence>MNKWLNHIHTELHEIYGESYPRFLRAEMIHFAYYPLISLLFSLSFQPNIIRTMGSWGMVGIIVIVFFIMLYLENRYQVKLNQEMKQRYKQTIYYRWISRGLRFVLSILVFLTSFMLPRWLNPPQPIPQAVTEYGYPVQLPAKLPFKPTKQYAVVKAGLFHYEMDVFYEHGDTHLTLYINQDEDQELFLNNATLKNGIKADYEETDIPDDEYEYYDLTWYQKGFSYRLSYSPSKNEPKPTKDVLLNIANSFKPVHS</sequence>
<evidence type="ECO:0008006" key="4">
    <source>
        <dbReference type="Google" id="ProtNLM"/>
    </source>
</evidence>
<organism evidence="2 3">
    <name type="scientific">Polycladomyces subterraneus</name>
    <dbReference type="NCBI Taxonomy" id="1016997"/>
    <lineage>
        <taxon>Bacteria</taxon>
        <taxon>Bacillati</taxon>
        <taxon>Bacillota</taxon>
        <taxon>Bacilli</taxon>
        <taxon>Bacillales</taxon>
        <taxon>Thermoactinomycetaceae</taxon>
        <taxon>Polycladomyces</taxon>
    </lineage>
</organism>
<keyword evidence="1" id="KW-1133">Transmembrane helix</keyword>
<keyword evidence="3" id="KW-1185">Reference proteome</keyword>
<feature type="transmembrane region" description="Helical" evidence="1">
    <location>
        <begin position="55"/>
        <end position="72"/>
    </location>
</feature>
<evidence type="ECO:0000313" key="3">
    <source>
        <dbReference type="Proteomes" id="UP001174196"/>
    </source>
</evidence>
<dbReference type="RefSeq" id="WP_301239282.1">
    <property type="nucleotide sequence ID" value="NZ_JANRHH010000041.1"/>
</dbReference>
<dbReference type="Proteomes" id="UP001174196">
    <property type="component" value="Unassembled WGS sequence"/>
</dbReference>
<evidence type="ECO:0000313" key="2">
    <source>
        <dbReference type="EMBL" id="MDN4594547.1"/>
    </source>
</evidence>
<accession>A0ABT8IP29</accession>
<protein>
    <recommendedName>
        <fullName evidence="4">DUF4178 domain-containing protein</fullName>
    </recommendedName>
</protein>
<proteinExistence type="predicted"/>
<evidence type="ECO:0000256" key="1">
    <source>
        <dbReference type="SAM" id="Phobius"/>
    </source>
</evidence>
<keyword evidence="1" id="KW-0812">Transmembrane</keyword>
<gene>
    <name evidence="2" type="ORF">NWF35_11690</name>
</gene>
<feature type="transmembrane region" description="Helical" evidence="1">
    <location>
        <begin position="31"/>
        <end position="49"/>
    </location>
</feature>
<name>A0ABT8IP29_9BACL</name>
<keyword evidence="1" id="KW-0472">Membrane</keyword>
<comment type="caution">
    <text evidence="2">The sequence shown here is derived from an EMBL/GenBank/DDBJ whole genome shotgun (WGS) entry which is preliminary data.</text>
</comment>
<reference evidence="2" key="1">
    <citation type="submission" date="2022-08" db="EMBL/GenBank/DDBJ databases">
        <title>Polycladomyces zharkentsis sp. nov., a novel thermophilic CMC and starch-degrading bacterium isolated from a geothermal spring in Kazakhstan.</title>
        <authorList>
            <person name="Mashzhan A."/>
            <person name="Kistaubaeva A."/>
            <person name="Javier-Lopez R."/>
            <person name="Birkeland N.-K."/>
        </authorList>
    </citation>
    <scope>NUCLEOTIDE SEQUENCE</scope>
    <source>
        <strain evidence="2">KSR 13</strain>
    </source>
</reference>
<dbReference type="EMBL" id="JANRHH010000041">
    <property type="protein sequence ID" value="MDN4594547.1"/>
    <property type="molecule type" value="Genomic_DNA"/>
</dbReference>